<dbReference type="PANTHER" id="PTHR31321:SF57">
    <property type="entry name" value="PECTINESTERASE 53-RELATED"/>
    <property type="match status" value="1"/>
</dbReference>
<reference evidence="6" key="1">
    <citation type="submission" date="2019-04" db="EMBL/GenBank/DDBJ databases">
        <title>Evolution of Biomass-Degrading Anaerobic Consortia Revealed by Metagenomics.</title>
        <authorList>
            <person name="Peng X."/>
        </authorList>
    </citation>
    <scope>NUCLEOTIDE SEQUENCE</scope>
    <source>
        <strain evidence="6">SIG140</strain>
    </source>
</reference>
<comment type="pathway">
    <text evidence="4">Glycan metabolism; pectin degradation; 2-dehydro-3-deoxy-D-gluconate from pectin: step 1/5.</text>
</comment>
<protein>
    <recommendedName>
        <fullName evidence="4">Pectinesterase</fullName>
        <ecNumber evidence="4">3.1.1.11</ecNumber>
    </recommendedName>
</protein>
<comment type="catalytic activity">
    <reaction evidence="4">
        <text>[(1-&gt;4)-alpha-D-galacturonosyl methyl ester](n) + n H2O = [(1-&gt;4)-alpha-D-galacturonosyl](n) + n methanol + n H(+)</text>
        <dbReference type="Rhea" id="RHEA:22380"/>
        <dbReference type="Rhea" id="RHEA-COMP:14570"/>
        <dbReference type="Rhea" id="RHEA-COMP:14573"/>
        <dbReference type="ChEBI" id="CHEBI:15377"/>
        <dbReference type="ChEBI" id="CHEBI:15378"/>
        <dbReference type="ChEBI" id="CHEBI:17790"/>
        <dbReference type="ChEBI" id="CHEBI:140522"/>
        <dbReference type="ChEBI" id="CHEBI:140523"/>
        <dbReference type="EC" id="3.1.1.11"/>
    </reaction>
</comment>
<name>A0A9D5S6V7_XYLRU</name>
<evidence type="ECO:0000256" key="1">
    <source>
        <dbReference type="ARBA" id="ARBA00008891"/>
    </source>
</evidence>
<keyword evidence="2 4" id="KW-0378">Hydrolase</keyword>
<dbReference type="PANTHER" id="PTHR31321">
    <property type="entry name" value="ACYL-COA THIOESTER HYDROLASE YBHC-RELATED"/>
    <property type="match status" value="1"/>
</dbReference>
<feature type="domain" description="Pectinesterase catalytic" evidence="5">
    <location>
        <begin position="47"/>
        <end position="355"/>
    </location>
</feature>
<dbReference type="EC" id="3.1.1.11" evidence="4"/>
<evidence type="ECO:0000256" key="3">
    <source>
        <dbReference type="ARBA" id="ARBA00023085"/>
    </source>
</evidence>
<sequence length="397" mass="44433">MRRRKEEYEMYSSFRNKKKENMRKVLLSICLVLLAAHVQAAHKVFHMVVAADGSGDFTSVQAAIDAVPDNNLNQCLIFIKAGTYQEHVFIPQDKGRLSIIGEGRDVVFITDNQKSGGPEAVPVDKGATVVVHASDVTFQGISFVNSYGVQAEDGPQALALYAKGDRIALDHCAILSYQDTYRTSESDNGRNYVCNSLILGAVDFIYGSGNAWFENCTIKINRKSGGWIVAPKHRDTTRWGYVFNNCTLTADGNPAETSILLGRPWHHQPQTVFLNTRAEITIPAEGWCPHMNGLPKVFAEYNTTNANGTPLELSKRINRYYRFDEKGDTIWCTAKQILSAQEAARYTIEAVMEGDDHWNPQQLFEPAKHPIGYVTINGRKVAVNQYGCFSRENRKEK</sequence>
<dbReference type="InterPro" id="IPR000070">
    <property type="entry name" value="Pectinesterase_cat"/>
</dbReference>
<gene>
    <name evidence="6" type="ORF">E7101_04455</name>
</gene>
<dbReference type="AlphaFoldDB" id="A0A9D5S6V7"/>
<dbReference type="Gene3D" id="2.160.20.10">
    <property type="entry name" value="Single-stranded right-handed beta-helix, Pectin lyase-like"/>
    <property type="match status" value="1"/>
</dbReference>
<comment type="similarity">
    <text evidence="1">Belongs to the pectinesterase family.</text>
</comment>
<dbReference type="GO" id="GO:0045490">
    <property type="term" value="P:pectin catabolic process"/>
    <property type="evidence" value="ECO:0007669"/>
    <property type="project" value="UniProtKB-UniRule"/>
</dbReference>
<comment type="caution">
    <text evidence="6">The sequence shown here is derived from an EMBL/GenBank/DDBJ whole genome shotgun (WGS) entry which is preliminary data.</text>
</comment>
<organism evidence="6 7">
    <name type="scientific">Xylanibacter ruminicola</name>
    <name type="common">Prevotella ruminicola</name>
    <dbReference type="NCBI Taxonomy" id="839"/>
    <lineage>
        <taxon>Bacteria</taxon>
        <taxon>Pseudomonadati</taxon>
        <taxon>Bacteroidota</taxon>
        <taxon>Bacteroidia</taxon>
        <taxon>Bacteroidales</taxon>
        <taxon>Prevotellaceae</taxon>
        <taxon>Xylanibacter</taxon>
    </lineage>
</organism>
<keyword evidence="4" id="KW-0732">Signal</keyword>
<dbReference type="InterPro" id="IPR012334">
    <property type="entry name" value="Pectin_lyas_fold"/>
</dbReference>
<dbReference type="Proteomes" id="UP000806522">
    <property type="component" value="Unassembled WGS sequence"/>
</dbReference>
<evidence type="ECO:0000313" key="7">
    <source>
        <dbReference type="Proteomes" id="UP000806522"/>
    </source>
</evidence>
<evidence type="ECO:0000259" key="5">
    <source>
        <dbReference type="Pfam" id="PF01095"/>
    </source>
</evidence>
<dbReference type="GO" id="GO:0030599">
    <property type="term" value="F:pectinesterase activity"/>
    <property type="evidence" value="ECO:0007669"/>
    <property type="project" value="UniProtKB-UniRule"/>
</dbReference>
<proteinExistence type="inferred from homology"/>
<dbReference type="InterPro" id="IPR011050">
    <property type="entry name" value="Pectin_lyase_fold/virulence"/>
</dbReference>
<evidence type="ECO:0000256" key="2">
    <source>
        <dbReference type="ARBA" id="ARBA00022801"/>
    </source>
</evidence>
<dbReference type="Pfam" id="PF01095">
    <property type="entry name" value="Pectinesterase"/>
    <property type="match status" value="1"/>
</dbReference>
<keyword evidence="3 4" id="KW-0063">Aspartyl esterase</keyword>
<dbReference type="PROSITE" id="PS00800">
    <property type="entry name" value="PECTINESTERASE_1"/>
    <property type="match status" value="1"/>
</dbReference>
<dbReference type="SUPFAM" id="SSF51126">
    <property type="entry name" value="Pectin lyase-like"/>
    <property type="match status" value="1"/>
</dbReference>
<feature type="signal peptide" evidence="4">
    <location>
        <begin position="1"/>
        <end position="40"/>
    </location>
</feature>
<evidence type="ECO:0000256" key="4">
    <source>
        <dbReference type="RuleBase" id="RU000589"/>
    </source>
</evidence>
<evidence type="ECO:0000313" key="6">
    <source>
        <dbReference type="EMBL" id="MBE6270183.1"/>
    </source>
</evidence>
<dbReference type="GO" id="GO:0042545">
    <property type="term" value="P:cell wall modification"/>
    <property type="evidence" value="ECO:0007669"/>
    <property type="project" value="UniProtKB-UniRule"/>
</dbReference>
<accession>A0A9D5S6V7</accession>
<dbReference type="InterPro" id="IPR018040">
    <property type="entry name" value="Pectinesterase_Tyr_AS"/>
</dbReference>
<dbReference type="EMBL" id="SUYC01000004">
    <property type="protein sequence ID" value="MBE6270183.1"/>
    <property type="molecule type" value="Genomic_DNA"/>
</dbReference>
<dbReference type="GO" id="GO:0009279">
    <property type="term" value="C:cell outer membrane"/>
    <property type="evidence" value="ECO:0007669"/>
    <property type="project" value="TreeGrafter"/>
</dbReference>
<feature type="chain" id="PRO_5039758095" description="Pectinesterase" evidence="4">
    <location>
        <begin position="41"/>
        <end position="397"/>
    </location>
</feature>